<accession>A0A8H3D3J2</accession>
<dbReference type="GO" id="GO:0004540">
    <property type="term" value="F:RNA nuclease activity"/>
    <property type="evidence" value="ECO:0007669"/>
    <property type="project" value="InterPro"/>
</dbReference>
<evidence type="ECO:0000313" key="2">
    <source>
        <dbReference type="EMBL" id="CAE6506150.1"/>
    </source>
</evidence>
<dbReference type="Proteomes" id="UP000663850">
    <property type="component" value="Unassembled WGS sequence"/>
</dbReference>
<evidence type="ECO:0000259" key="1">
    <source>
        <dbReference type="Pfam" id="PF01936"/>
    </source>
</evidence>
<protein>
    <recommendedName>
        <fullName evidence="1">NYN domain-containing protein</fullName>
    </recommendedName>
</protein>
<feature type="domain" description="NYN" evidence="1">
    <location>
        <begin position="5"/>
        <end position="141"/>
    </location>
</feature>
<dbReference type="Pfam" id="PF01936">
    <property type="entry name" value="NYN"/>
    <property type="match status" value="1"/>
</dbReference>
<dbReference type="AlphaFoldDB" id="A0A8H3D3J2"/>
<proteinExistence type="predicted"/>
<comment type="caution">
    <text evidence="2">The sequence shown here is derived from an EMBL/GenBank/DDBJ whole genome shotgun (WGS) entry which is preliminary data.</text>
</comment>
<organism evidence="2 3">
    <name type="scientific">Rhizoctonia solani</name>
    <dbReference type="NCBI Taxonomy" id="456999"/>
    <lineage>
        <taxon>Eukaryota</taxon>
        <taxon>Fungi</taxon>
        <taxon>Dikarya</taxon>
        <taxon>Basidiomycota</taxon>
        <taxon>Agaricomycotina</taxon>
        <taxon>Agaricomycetes</taxon>
        <taxon>Cantharellales</taxon>
        <taxon>Ceratobasidiaceae</taxon>
        <taxon>Rhizoctonia</taxon>
    </lineage>
</organism>
<reference evidence="2" key="1">
    <citation type="submission" date="2021-01" db="EMBL/GenBank/DDBJ databases">
        <authorList>
            <person name="Kaushik A."/>
        </authorList>
    </citation>
    <scope>NUCLEOTIDE SEQUENCE</scope>
    <source>
        <strain evidence="2">Type strain: AG8-Rh-89/</strain>
    </source>
</reference>
<evidence type="ECO:0000313" key="3">
    <source>
        <dbReference type="Proteomes" id="UP000663850"/>
    </source>
</evidence>
<sequence length="381" mass="42255">MSRYVGIFWDYSSCPTNDTRDKSSIAISLREGCIKYGVVTSFKAYFGLPCGTPYEPPSASIRSEIEEVGVTTVDNPKTGFGALAADVFCFILDNYDFSASITVVFVSANPDIAHLVSALRARGVSVGLVTPSGQLNKLSSQASWTKDWENCTTASDPPTVISHRIRPALLGRLPRPVRATSIESDSDFSIVDGTSPTCDTSKNAALNPSGVEGKLETTRAPQAVTSTPIALPPLNITYHVPIERIPLPLDLPRTYSIWGGGKLTTTSHELQMFEDDPLYVELIKDPEAIKIKTWRRELKQLFFFQDISQNPGIQDELDTVFTLFEQYDKMSKNYLAFSGICKLLTQISQHYLDKFDYRQSCAKRARELLVKWEPLARSSDA</sequence>
<name>A0A8H3D3J2_9AGAM</name>
<dbReference type="EMBL" id="CAJMWZ010005423">
    <property type="protein sequence ID" value="CAE6506150.1"/>
    <property type="molecule type" value="Genomic_DNA"/>
</dbReference>
<dbReference type="InterPro" id="IPR021139">
    <property type="entry name" value="NYN"/>
</dbReference>
<gene>
    <name evidence="2" type="ORF">RDB_LOCUS101720</name>
</gene>